<dbReference type="AlphaFoldDB" id="A0A6M4IUC2"/>
<gene>
    <name evidence="1" type="ORF">HKW67_16955</name>
</gene>
<dbReference type="EMBL" id="CP053085">
    <property type="protein sequence ID" value="QJR37086.1"/>
    <property type="molecule type" value="Genomic_DNA"/>
</dbReference>
<dbReference type="GO" id="GO:0016491">
    <property type="term" value="F:oxidoreductase activity"/>
    <property type="evidence" value="ECO:0007669"/>
    <property type="project" value="TreeGrafter"/>
</dbReference>
<evidence type="ECO:0000313" key="2">
    <source>
        <dbReference type="Proteomes" id="UP000500938"/>
    </source>
</evidence>
<protein>
    <recommendedName>
        <fullName evidence="3">HEAT repeat domain-containing protein</fullName>
    </recommendedName>
</protein>
<dbReference type="SUPFAM" id="SSF48371">
    <property type="entry name" value="ARM repeat"/>
    <property type="match status" value="1"/>
</dbReference>
<accession>A0A6M4IUC2</accession>
<dbReference type="PANTHER" id="PTHR12697:SF5">
    <property type="entry name" value="DEOXYHYPUSINE HYDROXYLASE"/>
    <property type="match status" value="1"/>
</dbReference>
<dbReference type="InterPro" id="IPR011989">
    <property type="entry name" value="ARM-like"/>
</dbReference>
<dbReference type="Gene3D" id="1.25.10.10">
    <property type="entry name" value="Leucine-rich Repeat Variant"/>
    <property type="match status" value="2"/>
</dbReference>
<dbReference type="InterPro" id="IPR004155">
    <property type="entry name" value="PBS_lyase_HEAT"/>
</dbReference>
<dbReference type="RefSeq" id="WP_171226519.1">
    <property type="nucleotide sequence ID" value="NZ_CP053085.1"/>
</dbReference>
<sequence>MPTDSDGDAEQARLRSLTQSIASVLRTFVRANRATQMYLPNSAMRPKARDDAREAFRAFWLQESELSLTITEQSLLAGDREVYREDERTSAALPWLLYRDGLRRLDLHPGFEDAELDTLLDILQQARDASSDDDDLVTQLWLADFQKLTFRNVELLTDFDAAYVERDPGEVASGGYAGVPSAVQLIESPPLGDGPPPRLIHLDDDASTLHFLDPQEAIALQAAIRREYANDGLPTVLDSLFDIVEVQEDDEVRAEVCDILDRLLLNALSAEEYPVVACILRDTRAALARADWSDEIRRALSALAARLNAASAIDGLISAVERGAFAAAPVTLEPLLEGLGYDALVPLVAWFADAPLNSSRQTVEGIVTRQLAARLSLLQRLLEDPREPVVRGAILFARQVASPALVAPLAKLFREGADSTRSGAASALAAIASPTAMDVLQSAIAHELRDVRLAALKAIAATRYRQAFPRLVRDLDAKALRRVDLSEKRAFVEALAAAGGDDATAPLDAMLNGRGLLGYKEAPELRMCAAYGLGMIGTERATRSLQRAADTSDPMVRRAISQAMRGTP</sequence>
<dbReference type="Proteomes" id="UP000500938">
    <property type="component" value="Chromosome"/>
</dbReference>
<dbReference type="InterPro" id="IPR016024">
    <property type="entry name" value="ARM-type_fold"/>
</dbReference>
<organism evidence="1 2">
    <name type="scientific">Gemmatimonas groenlandica</name>
    <dbReference type="NCBI Taxonomy" id="2732249"/>
    <lineage>
        <taxon>Bacteria</taxon>
        <taxon>Pseudomonadati</taxon>
        <taxon>Gemmatimonadota</taxon>
        <taxon>Gemmatimonadia</taxon>
        <taxon>Gemmatimonadales</taxon>
        <taxon>Gemmatimonadaceae</taxon>
        <taxon>Gemmatimonas</taxon>
    </lineage>
</organism>
<evidence type="ECO:0008006" key="3">
    <source>
        <dbReference type="Google" id="ProtNLM"/>
    </source>
</evidence>
<dbReference type="SMART" id="SM00567">
    <property type="entry name" value="EZ_HEAT"/>
    <property type="match status" value="5"/>
</dbReference>
<keyword evidence="2" id="KW-1185">Reference proteome</keyword>
<reference evidence="1 2" key="1">
    <citation type="submission" date="2020-05" db="EMBL/GenBank/DDBJ databases">
        <title>Complete genome sequence of Gemmatimonas greenlandica TET16.</title>
        <authorList>
            <person name="Zeng Y."/>
        </authorList>
    </citation>
    <scope>NUCLEOTIDE SEQUENCE [LARGE SCALE GENOMIC DNA]</scope>
    <source>
        <strain evidence="1 2">TET16</strain>
    </source>
</reference>
<dbReference type="PANTHER" id="PTHR12697">
    <property type="entry name" value="PBS LYASE HEAT-LIKE PROTEIN"/>
    <property type="match status" value="1"/>
</dbReference>
<evidence type="ECO:0000313" key="1">
    <source>
        <dbReference type="EMBL" id="QJR37086.1"/>
    </source>
</evidence>
<name>A0A6M4IUC2_9BACT</name>
<dbReference type="KEGG" id="ggr:HKW67_16955"/>
<proteinExistence type="predicted"/>